<evidence type="ECO:0000256" key="5">
    <source>
        <dbReference type="ARBA" id="ARBA00023136"/>
    </source>
</evidence>
<sequence>MIFYILMIEMSLKIHGLFHLYHTNSPDNKDCLYSFTSNNIVNEWQLISYCIRNDTTNFENDSDNYCHGDRDYTFEELKLTNVDSYDLYRWSASIETIDKYEKYLTGVDFSFGNHSYCNCSENWFGIRCQYSFDTRYSFENIIEHQFQEKESLAKQYDVVNDEFLLTCYKGLRCHSTICLDWREICDGIYNCEHGEDEPSECFLLELNQCATDEYRCRNGMCIPRNFLLDFSSDCSDLSDEHETYNLRLDNSLCSFTAKLSCDFRLCDSQQISCGDGQCQKISQRCNNGHDLFLRYNILAIPSNTSFQCWFLMLCMTGEVNTDLMGYNYHDCLSSDDSADKYTFFYSFRKICPSSFWFQSEVNSVYPFIRSFGSICGRALFT</sequence>
<reference evidence="8" key="1">
    <citation type="submission" date="2021-02" db="EMBL/GenBank/DDBJ databases">
        <authorList>
            <person name="Nowell W R."/>
        </authorList>
    </citation>
    <scope>NUCLEOTIDE SEQUENCE</scope>
</reference>
<feature type="disulfide bond" evidence="7">
    <location>
        <begin position="209"/>
        <end position="221"/>
    </location>
</feature>
<dbReference type="PROSITE" id="PS50068">
    <property type="entry name" value="LDLRA_2"/>
    <property type="match status" value="2"/>
</dbReference>
<evidence type="ECO:0000256" key="1">
    <source>
        <dbReference type="ARBA" id="ARBA00004167"/>
    </source>
</evidence>
<dbReference type="Pfam" id="PF00057">
    <property type="entry name" value="Ldl_recept_a"/>
    <property type="match status" value="1"/>
</dbReference>
<dbReference type="EMBL" id="CAJNOR010011991">
    <property type="protein sequence ID" value="CAF1664992.1"/>
    <property type="molecule type" value="Genomic_DNA"/>
</dbReference>
<evidence type="ECO:0000256" key="4">
    <source>
        <dbReference type="ARBA" id="ARBA00022989"/>
    </source>
</evidence>
<dbReference type="SUPFAM" id="SSF57424">
    <property type="entry name" value="LDL receptor-like module"/>
    <property type="match status" value="2"/>
</dbReference>
<feature type="disulfide bond" evidence="7">
    <location>
        <begin position="173"/>
        <end position="191"/>
    </location>
</feature>
<proteinExistence type="predicted"/>
<keyword evidence="5" id="KW-0472">Membrane</keyword>
<dbReference type="PRINTS" id="PR00261">
    <property type="entry name" value="LDLRECEPTOR"/>
</dbReference>
<dbReference type="GO" id="GO:0016192">
    <property type="term" value="P:vesicle-mediated transport"/>
    <property type="evidence" value="ECO:0007669"/>
    <property type="project" value="UniProtKB-ARBA"/>
</dbReference>
<keyword evidence="9" id="KW-1185">Reference proteome</keyword>
<dbReference type="InterPro" id="IPR036055">
    <property type="entry name" value="LDL_receptor-like_sf"/>
</dbReference>
<organism evidence="8 9">
    <name type="scientific">Adineta ricciae</name>
    <name type="common">Rotifer</name>
    <dbReference type="NCBI Taxonomy" id="249248"/>
    <lineage>
        <taxon>Eukaryota</taxon>
        <taxon>Metazoa</taxon>
        <taxon>Spiralia</taxon>
        <taxon>Gnathifera</taxon>
        <taxon>Rotifera</taxon>
        <taxon>Eurotatoria</taxon>
        <taxon>Bdelloidea</taxon>
        <taxon>Adinetida</taxon>
        <taxon>Adinetidae</taxon>
        <taxon>Adineta</taxon>
    </lineage>
</organism>
<keyword evidence="4" id="KW-1133">Transmembrane helix</keyword>
<dbReference type="AlphaFoldDB" id="A0A816FSI8"/>
<evidence type="ECO:0000256" key="3">
    <source>
        <dbReference type="ARBA" id="ARBA00022737"/>
    </source>
</evidence>
<feature type="disulfide bond" evidence="7">
    <location>
        <begin position="216"/>
        <end position="234"/>
    </location>
</feature>
<dbReference type="GO" id="GO:0005886">
    <property type="term" value="C:plasma membrane"/>
    <property type="evidence" value="ECO:0007669"/>
    <property type="project" value="TreeGrafter"/>
</dbReference>
<evidence type="ECO:0000256" key="6">
    <source>
        <dbReference type="ARBA" id="ARBA00023157"/>
    </source>
</evidence>
<keyword evidence="2" id="KW-0812">Transmembrane</keyword>
<comment type="caution">
    <text evidence="7">Lacks conserved residue(s) required for the propagation of feature annotation.</text>
</comment>
<dbReference type="Proteomes" id="UP000663828">
    <property type="component" value="Unassembled WGS sequence"/>
</dbReference>
<dbReference type="SMART" id="SM00192">
    <property type="entry name" value="LDLa"/>
    <property type="match status" value="2"/>
</dbReference>
<evidence type="ECO:0000256" key="7">
    <source>
        <dbReference type="PROSITE-ProRule" id="PRU00124"/>
    </source>
</evidence>
<dbReference type="InterPro" id="IPR002172">
    <property type="entry name" value="LDrepeatLR_classA_rpt"/>
</dbReference>
<protein>
    <submittedName>
        <fullName evidence="8">Uncharacterized protein</fullName>
    </submittedName>
</protein>
<name>A0A816FSI8_ADIRI</name>
<accession>A0A816FSI8</accession>
<dbReference type="PANTHER" id="PTHR24270">
    <property type="entry name" value="LOW-DENSITY LIPOPROTEIN RECEPTOR-RELATED"/>
    <property type="match status" value="1"/>
</dbReference>
<keyword evidence="6 7" id="KW-1015">Disulfide bond</keyword>
<gene>
    <name evidence="8" type="ORF">XAT740_LOCUS57600</name>
</gene>
<evidence type="ECO:0000313" key="9">
    <source>
        <dbReference type="Proteomes" id="UP000663828"/>
    </source>
</evidence>
<evidence type="ECO:0000256" key="2">
    <source>
        <dbReference type="ARBA" id="ARBA00022692"/>
    </source>
</evidence>
<keyword evidence="3" id="KW-0677">Repeat</keyword>
<comment type="caution">
    <text evidence="8">The sequence shown here is derived from an EMBL/GenBank/DDBJ whole genome shotgun (WGS) entry which is preliminary data.</text>
</comment>
<dbReference type="InterPro" id="IPR050685">
    <property type="entry name" value="LDLR"/>
</dbReference>
<dbReference type="Gene3D" id="4.10.400.10">
    <property type="entry name" value="Low-density Lipoprotein Receptor"/>
    <property type="match status" value="1"/>
</dbReference>
<evidence type="ECO:0000313" key="8">
    <source>
        <dbReference type="EMBL" id="CAF1664992.1"/>
    </source>
</evidence>
<dbReference type="CDD" id="cd00112">
    <property type="entry name" value="LDLa"/>
    <property type="match status" value="1"/>
</dbReference>
<comment type="subcellular location">
    <subcellularLocation>
        <location evidence="1">Membrane</location>
        <topology evidence="1">Single-pass membrane protein</topology>
    </subcellularLocation>
</comment>